<sequence>PTFSSGGTAHRLLNWTSAVLLFGKNVFNKLTHRPSGWTTQTRVRTARTSYKWEAVDPDNKVKYTIKLCESSPPTSCGSSAAVCAQNLSGGVGRSVGEYSGPKHSVASRF</sequence>
<comment type="caution">
    <text evidence="1">The sequence shown here is derived from an EMBL/GenBank/DDBJ whole genome shotgun (WGS) entry which is preliminary data.</text>
</comment>
<accession>A0ABV1ADV6</accession>
<evidence type="ECO:0000313" key="1">
    <source>
        <dbReference type="EMBL" id="MEQ2316763.1"/>
    </source>
</evidence>
<name>A0ABV1ADV6_9TELE</name>
<dbReference type="InterPro" id="IPR009011">
    <property type="entry name" value="Man6P_isomerase_rcpt-bd_dom_sf"/>
</dbReference>
<dbReference type="Gene3D" id="2.70.130.10">
    <property type="entry name" value="Mannose-6-phosphate receptor binding domain"/>
    <property type="match status" value="1"/>
</dbReference>
<proteinExistence type="predicted"/>
<dbReference type="SUPFAM" id="SSF50911">
    <property type="entry name" value="Mannose 6-phosphate receptor domain"/>
    <property type="match status" value="1"/>
</dbReference>
<dbReference type="EMBL" id="JAHRIP010090118">
    <property type="protein sequence ID" value="MEQ2316763.1"/>
    <property type="molecule type" value="Genomic_DNA"/>
</dbReference>
<gene>
    <name evidence="1" type="ORF">AMECASPLE_035860</name>
</gene>
<reference evidence="1 2" key="1">
    <citation type="submission" date="2021-06" db="EMBL/GenBank/DDBJ databases">
        <authorList>
            <person name="Palmer J.M."/>
        </authorList>
    </citation>
    <scope>NUCLEOTIDE SEQUENCE [LARGE SCALE GENOMIC DNA]</scope>
    <source>
        <strain evidence="1 2">AS_MEX2019</strain>
        <tissue evidence="1">Muscle</tissue>
    </source>
</reference>
<feature type="non-terminal residue" evidence="1">
    <location>
        <position position="1"/>
    </location>
</feature>
<organism evidence="1 2">
    <name type="scientific">Ameca splendens</name>
    <dbReference type="NCBI Taxonomy" id="208324"/>
    <lineage>
        <taxon>Eukaryota</taxon>
        <taxon>Metazoa</taxon>
        <taxon>Chordata</taxon>
        <taxon>Craniata</taxon>
        <taxon>Vertebrata</taxon>
        <taxon>Euteleostomi</taxon>
        <taxon>Actinopterygii</taxon>
        <taxon>Neopterygii</taxon>
        <taxon>Teleostei</taxon>
        <taxon>Neoteleostei</taxon>
        <taxon>Acanthomorphata</taxon>
        <taxon>Ovalentaria</taxon>
        <taxon>Atherinomorphae</taxon>
        <taxon>Cyprinodontiformes</taxon>
        <taxon>Goodeidae</taxon>
        <taxon>Ameca</taxon>
    </lineage>
</organism>
<dbReference type="Proteomes" id="UP001469553">
    <property type="component" value="Unassembled WGS sequence"/>
</dbReference>
<feature type="non-terminal residue" evidence="1">
    <location>
        <position position="109"/>
    </location>
</feature>
<keyword evidence="2" id="KW-1185">Reference proteome</keyword>
<evidence type="ECO:0000313" key="2">
    <source>
        <dbReference type="Proteomes" id="UP001469553"/>
    </source>
</evidence>
<protein>
    <submittedName>
        <fullName evidence="1">Uncharacterized protein</fullName>
    </submittedName>
</protein>